<dbReference type="EMBL" id="SJPJ01000001">
    <property type="protein sequence ID" value="TWT79645.1"/>
    <property type="molecule type" value="Genomic_DNA"/>
</dbReference>
<gene>
    <name evidence="2" type="ORF">CA13_10500</name>
</gene>
<keyword evidence="1" id="KW-1133">Transmembrane helix</keyword>
<dbReference type="Pfam" id="PF13644">
    <property type="entry name" value="DKNYY"/>
    <property type="match status" value="1"/>
</dbReference>
<keyword evidence="1" id="KW-0472">Membrane</keyword>
<dbReference type="InterPro" id="IPR027375">
    <property type="entry name" value="DKNYY"/>
</dbReference>
<evidence type="ECO:0000256" key="1">
    <source>
        <dbReference type="SAM" id="Phobius"/>
    </source>
</evidence>
<feature type="transmembrane region" description="Helical" evidence="1">
    <location>
        <begin position="17"/>
        <end position="36"/>
    </location>
</feature>
<keyword evidence="1" id="KW-0812">Transmembrane</keyword>
<dbReference type="Proteomes" id="UP000315010">
    <property type="component" value="Unassembled WGS sequence"/>
</dbReference>
<protein>
    <recommendedName>
        <fullName evidence="4">DKNYY family protein</fullName>
    </recommendedName>
</protein>
<dbReference type="AlphaFoldDB" id="A0A5C5YX90"/>
<dbReference type="OrthoDB" id="81359at2"/>
<organism evidence="2 3">
    <name type="scientific">Novipirellula herctigrandis</name>
    <dbReference type="NCBI Taxonomy" id="2527986"/>
    <lineage>
        <taxon>Bacteria</taxon>
        <taxon>Pseudomonadati</taxon>
        <taxon>Planctomycetota</taxon>
        <taxon>Planctomycetia</taxon>
        <taxon>Pirellulales</taxon>
        <taxon>Pirellulaceae</taxon>
        <taxon>Novipirellula</taxon>
    </lineage>
</organism>
<evidence type="ECO:0000313" key="2">
    <source>
        <dbReference type="EMBL" id="TWT79645.1"/>
    </source>
</evidence>
<sequence length="335" mass="37572">MGDNQTLPPHIMHINKIRIIGLSIVILIVGLTYFAYRSVIETQGLESSLKASVKPKRHEALSYGFHVIDGQAAFAGGFIPFTGKRGLTRVKDADAETFRTFEQVFPEHHPPGELFAADKSHVFVKLVREIQILGADPATFRLLDEAGRFACDKDHVYYRAIKIEGADPGSFRRFKGDFSVDDNHAYLGHTTLPADAATFQASSPGYISNVWSGGSYHKGPYATEGWNRDANNVFFGNKRVDTIDPYTFEDLKFANYAKDAINVYWMRKIIAGADSKTFEVLGSKYLRFFPPSLEHPSGHGPFARDKNHFYSYTEIDERDGPWLHENGEATAHPHP</sequence>
<comment type="caution">
    <text evidence="2">The sequence shown here is derived from an EMBL/GenBank/DDBJ whole genome shotgun (WGS) entry which is preliminary data.</text>
</comment>
<reference evidence="2 3" key="1">
    <citation type="submission" date="2019-02" db="EMBL/GenBank/DDBJ databases">
        <title>Deep-cultivation of Planctomycetes and their phenomic and genomic characterization uncovers novel biology.</title>
        <authorList>
            <person name="Wiegand S."/>
            <person name="Jogler M."/>
            <person name="Boedeker C."/>
            <person name="Pinto D."/>
            <person name="Vollmers J."/>
            <person name="Rivas-Marin E."/>
            <person name="Kohn T."/>
            <person name="Peeters S.H."/>
            <person name="Heuer A."/>
            <person name="Rast P."/>
            <person name="Oberbeckmann S."/>
            <person name="Bunk B."/>
            <person name="Jeske O."/>
            <person name="Meyerdierks A."/>
            <person name="Storesund J.E."/>
            <person name="Kallscheuer N."/>
            <person name="Luecker S."/>
            <person name="Lage O.M."/>
            <person name="Pohl T."/>
            <person name="Merkel B.J."/>
            <person name="Hornburger P."/>
            <person name="Mueller R.-W."/>
            <person name="Bruemmer F."/>
            <person name="Labrenz M."/>
            <person name="Spormann A.M."/>
            <person name="Op Den Camp H."/>
            <person name="Overmann J."/>
            <person name="Amann R."/>
            <person name="Jetten M.S.M."/>
            <person name="Mascher T."/>
            <person name="Medema M.H."/>
            <person name="Devos D.P."/>
            <person name="Kaster A.-K."/>
            <person name="Ovreas L."/>
            <person name="Rohde M."/>
            <person name="Galperin M.Y."/>
            <person name="Jogler C."/>
        </authorList>
    </citation>
    <scope>NUCLEOTIDE SEQUENCE [LARGE SCALE GENOMIC DNA]</scope>
    <source>
        <strain evidence="2 3">CA13</strain>
    </source>
</reference>
<accession>A0A5C5YX90</accession>
<name>A0A5C5YX90_9BACT</name>
<evidence type="ECO:0008006" key="4">
    <source>
        <dbReference type="Google" id="ProtNLM"/>
    </source>
</evidence>
<proteinExistence type="predicted"/>
<evidence type="ECO:0000313" key="3">
    <source>
        <dbReference type="Proteomes" id="UP000315010"/>
    </source>
</evidence>
<keyword evidence="3" id="KW-1185">Reference proteome</keyword>